<proteinExistence type="predicted"/>
<accession>A0A8B7CJ67</accession>
<evidence type="ECO:0000259" key="5">
    <source>
        <dbReference type="PROSITE" id="PS50089"/>
    </source>
</evidence>
<dbReference type="Gene3D" id="3.30.40.10">
    <property type="entry name" value="Zinc/RING finger domain, C3HC4 (zinc finger)"/>
    <property type="match status" value="1"/>
</dbReference>
<dbReference type="SUPFAM" id="SSF57850">
    <property type="entry name" value="RING/U-box"/>
    <property type="match status" value="1"/>
</dbReference>
<reference evidence="6" key="1">
    <citation type="journal article" date="2019" name="Nat. Commun.">
        <title>Genome-wide association mapping of date palm fruit traits.</title>
        <authorList>
            <person name="Hazzouri K.M."/>
            <person name="Gros-Balthazard M."/>
            <person name="Flowers J.M."/>
            <person name="Copetti D."/>
            <person name="Lemansour A."/>
            <person name="Lebrun M."/>
            <person name="Masmoudi K."/>
            <person name="Ferrand S."/>
            <person name="Dhar M.I."/>
            <person name="Fresquez Z.A."/>
            <person name="Rosas U."/>
            <person name="Zhang J."/>
            <person name="Talag J."/>
            <person name="Lee S."/>
            <person name="Kudrna D."/>
            <person name="Powell R.F."/>
            <person name="Leitch I.J."/>
            <person name="Krueger R.R."/>
            <person name="Wing R.A."/>
            <person name="Amiri K.M.A."/>
            <person name="Purugganan M.D."/>
        </authorList>
    </citation>
    <scope>NUCLEOTIDE SEQUENCE [LARGE SCALE GENOMIC DNA]</scope>
    <source>
        <strain evidence="6">cv. Khalas</strain>
    </source>
</reference>
<dbReference type="Pfam" id="PF13639">
    <property type="entry name" value="zf-RING_2"/>
    <property type="match status" value="1"/>
</dbReference>
<feature type="domain" description="RING-type" evidence="5">
    <location>
        <begin position="92"/>
        <end position="134"/>
    </location>
</feature>
<evidence type="ECO:0000256" key="4">
    <source>
        <dbReference type="PROSITE-ProRule" id="PRU00175"/>
    </source>
</evidence>
<organism evidence="6 7">
    <name type="scientific">Phoenix dactylifera</name>
    <name type="common">Date palm</name>
    <dbReference type="NCBI Taxonomy" id="42345"/>
    <lineage>
        <taxon>Eukaryota</taxon>
        <taxon>Viridiplantae</taxon>
        <taxon>Streptophyta</taxon>
        <taxon>Embryophyta</taxon>
        <taxon>Tracheophyta</taxon>
        <taxon>Spermatophyta</taxon>
        <taxon>Magnoliopsida</taxon>
        <taxon>Liliopsida</taxon>
        <taxon>Arecaceae</taxon>
        <taxon>Coryphoideae</taxon>
        <taxon>Phoeniceae</taxon>
        <taxon>Phoenix</taxon>
    </lineage>
</organism>
<dbReference type="OrthoDB" id="8062037at2759"/>
<dbReference type="SMART" id="SM00744">
    <property type="entry name" value="RINGv"/>
    <property type="match status" value="1"/>
</dbReference>
<gene>
    <name evidence="7" type="primary">LOC103714698</name>
</gene>
<evidence type="ECO:0000313" key="7">
    <source>
        <dbReference type="RefSeq" id="XP_008800281.2"/>
    </source>
</evidence>
<dbReference type="PANTHER" id="PTHR47258:SF1">
    <property type="entry name" value="E3 UBIQUITIN-PROTEIN LIGASE XERICO-RELATED"/>
    <property type="match status" value="1"/>
</dbReference>
<evidence type="ECO:0000313" key="6">
    <source>
        <dbReference type="Proteomes" id="UP000228380"/>
    </source>
</evidence>
<keyword evidence="2 4" id="KW-0863">Zinc-finger</keyword>
<dbReference type="Proteomes" id="UP000228380">
    <property type="component" value="Chromosome 9"/>
</dbReference>
<dbReference type="PROSITE" id="PS50089">
    <property type="entry name" value="ZF_RING_2"/>
    <property type="match status" value="1"/>
</dbReference>
<keyword evidence="3" id="KW-0862">Zinc</keyword>
<evidence type="ECO:0000256" key="2">
    <source>
        <dbReference type="ARBA" id="ARBA00022771"/>
    </source>
</evidence>
<dbReference type="RefSeq" id="XP_008800281.2">
    <property type="nucleotide sequence ID" value="XM_008802059.3"/>
</dbReference>
<dbReference type="GO" id="GO:0008270">
    <property type="term" value="F:zinc ion binding"/>
    <property type="evidence" value="ECO:0007669"/>
    <property type="project" value="UniProtKB-KW"/>
</dbReference>
<keyword evidence="1" id="KW-0479">Metal-binding</keyword>
<evidence type="ECO:0000256" key="1">
    <source>
        <dbReference type="ARBA" id="ARBA00022723"/>
    </source>
</evidence>
<dbReference type="AlphaFoldDB" id="A0A8B7CJ67"/>
<name>A0A8B7CJ67_PHODC</name>
<dbReference type="KEGG" id="pda:103714698"/>
<sequence>MGLSSLPTPSEGMLTLLLVNTALIVSVLKEIVRFVLHVLGFRPFPRAPDPTGLVSASDRPPEPTLTDRFRSRFKPIRFGSAFERRRQQVVDCRVCLTRFEPESVVNRLSCGHLFHKACLERWLDYHHATCPLCRSHFLPTDEPPSPPPPPPLLRSGISSNYGACHCAEGSQ</sequence>
<dbReference type="InterPro" id="IPR001841">
    <property type="entry name" value="Znf_RING"/>
</dbReference>
<dbReference type="GeneID" id="103714698"/>
<protein>
    <submittedName>
        <fullName evidence="7">Probable E3 ubiquitin-protein ligase XERICO</fullName>
    </submittedName>
</protein>
<dbReference type="SMART" id="SM00184">
    <property type="entry name" value="RING"/>
    <property type="match status" value="1"/>
</dbReference>
<keyword evidence="6" id="KW-1185">Reference proteome</keyword>
<dbReference type="InterPro" id="IPR013083">
    <property type="entry name" value="Znf_RING/FYVE/PHD"/>
</dbReference>
<evidence type="ECO:0000256" key="3">
    <source>
        <dbReference type="ARBA" id="ARBA00022833"/>
    </source>
</evidence>
<dbReference type="PANTHER" id="PTHR47258">
    <property type="match status" value="1"/>
</dbReference>
<dbReference type="InterPro" id="IPR011016">
    <property type="entry name" value="Znf_RING-CH"/>
</dbReference>
<dbReference type="InterPro" id="IPR044249">
    <property type="entry name" value="XERICO-like"/>
</dbReference>
<reference evidence="7" key="2">
    <citation type="submission" date="2025-08" db="UniProtKB">
        <authorList>
            <consortium name="RefSeq"/>
        </authorList>
    </citation>
    <scope>IDENTIFICATION</scope>
    <source>
        <tissue evidence="7">Young leaves</tissue>
    </source>
</reference>